<dbReference type="FunCoup" id="G0NLZ4">
    <property type="interactions" value="300"/>
</dbReference>
<evidence type="ECO:0000313" key="4">
    <source>
        <dbReference type="Proteomes" id="UP000008068"/>
    </source>
</evidence>
<keyword evidence="2" id="KW-1133">Transmembrane helix</keyword>
<reference evidence="4" key="1">
    <citation type="submission" date="2011-07" db="EMBL/GenBank/DDBJ databases">
        <authorList>
            <consortium name="Caenorhabditis brenneri Sequencing and Analysis Consortium"/>
            <person name="Wilson R.K."/>
        </authorList>
    </citation>
    <scope>NUCLEOTIDE SEQUENCE [LARGE SCALE GENOMIC DNA]</scope>
    <source>
        <strain evidence="4">PB2801</strain>
    </source>
</reference>
<keyword evidence="2" id="KW-0472">Membrane</keyword>
<name>G0NLZ4_CAEBE</name>
<dbReference type="EMBL" id="GL379908">
    <property type="protein sequence ID" value="EGT33930.1"/>
    <property type="molecule type" value="Genomic_DNA"/>
</dbReference>
<feature type="region of interest" description="Disordered" evidence="1">
    <location>
        <begin position="185"/>
        <end position="233"/>
    </location>
</feature>
<feature type="compositionally biased region" description="Basic and acidic residues" evidence="1">
    <location>
        <begin position="201"/>
        <end position="233"/>
    </location>
</feature>
<dbReference type="Proteomes" id="UP000008068">
    <property type="component" value="Unassembled WGS sequence"/>
</dbReference>
<evidence type="ECO:0000256" key="1">
    <source>
        <dbReference type="SAM" id="MobiDB-lite"/>
    </source>
</evidence>
<gene>
    <name evidence="3" type="ORF">CAEBREN_07231</name>
</gene>
<keyword evidence="4" id="KW-1185">Reference proteome</keyword>
<proteinExistence type="predicted"/>
<organism evidence="4">
    <name type="scientific">Caenorhabditis brenneri</name>
    <name type="common">Nematode worm</name>
    <dbReference type="NCBI Taxonomy" id="135651"/>
    <lineage>
        <taxon>Eukaryota</taxon>
        <taxon>Metazoa</taxon>
        <taxon>Ecdysozoa</taxon>
        <taxon>Nematoda</taxon>
        <taxon>Chromadorea</taxon>
        <taxon>Rhabditida</taxon>
        <taxon>Rhabditina</taxon>
        <taxon>Rhabditomorpha</taxon>
        <taxon>Rhabditoidea</taxon>
        <taxon>Rhabditidae</taxon>
        <taxon>Peloderinae</taxon>
        <taxon>Caenorhabditis</taxon>
    </lineage>
</organism>
<protein>
    <submittedName>
        <fullName evidence="3">Uncharacterized protein</fullName>
    </submittedName>
</protein>
<dbReference type="AlphaFoldDB" id="G0NLZ4"/>
<accession>G0NLZ4</accession>
<dbReference type="eggNOG" id="ENOG502S58A">
    <property type="taxonomic scope" value="Eukaryota"/>
</dbReference>
<dbReference type="HOGENOM" id="CLU_1311124_0_0_1"/>
<dbReference type="InParanoid" id="G0NLZ4"/>
<keyword evidence="2" id="KW-0812">Transmembrane</keyword>
<sequence>MSEQEVNPPSTQTAVAAPPALSAFTNANSARKQLNLHNIVPFNASFFTILTIVATLQLSALFPNSGSILSFLISLFTYEVSFLIVMIRFYDNFQWFGLHFSSMTRSRRACFDVANVLETYQPRARTHGHLFVPDPPTPCVKIAEDGNQHDMPKEKNAFSNARDSHYENMYQKAIQMAKEMDQMEKIAASPGLDASQSVELKPADPEKDKKESEEKAKQAKKKYDEDMAKPFSC</sequence>
<evidence type="ECO:0000313" key="3">
    <source>
        <dbReference type="EMBL" id="EGT33930.1"/>
    </source>
</evidence>
<evidence type="ECO:0000256" key="2">
    <source>
        <dbReference type="SAM" id="Phobius"/>
    </source>
</evidence>
<feature type="transmembrane region" description="Helical" evidence="2">
    <location>
        <begin position="68"/>
        <end position="90"/>
    </location>
</feature>
<dbReference type="OrthoDB" id="5836881at2759"/>
<feature type="transmembrane region" description="Helical" evidence="2">
    <location>
        <begin position="39"/>
        <end position="62"/>
    </location>
</feature>